<feature type="region of interest" description="Disordered" evidence="1">
    <location>
        <begin position="1"/>
        <end position="39"/>
    </location>
</feature>
<protein>
    <recommendedName>
        <fullName evidence="6">TerB-C domain-containing protein</fullName>
    </recommendedName>
</protein>
<sequence length="521" mass="60265">MNSNQKPLDFAEIDLSAPAHGENGPLRELGIPERKERPAEEKLPFVAALSKEKRFVQQAQAMAERTEEQAPFVPFMSYWPTYEQMNELQRRWYFYWRSEVRSGRFPFTDLSYIFVCLYELIHGVGWERPRQGYEQMMNLWDAYGNRYPKLNQYLAEWVCDFVLVHRLDVPLIDILARSGQAWAGELFDLELERMMGENPALLTLDQILTLSDYDARRSKFYAEEGCGLLEEYTPQVIALVHSYLQKTTGKGLVDTFYKGTGKKIERYLFRSSVYDAETYGRTFPMRILEIRKCPPLRYYVTQLVRCAENKLRELTGFKGRLRGVTLKSETETLIRRFLDKEFAAKKLSVPAVSIDPQKLAMLQKDSEEVRSMLTIEEWDEPAYERSEEGNIPVPPTDLAEHDHAEHSGPEEGLERKSCSERAPERPAMEQQRFAWDTSLLDEEWTSFAEQLGPAHSEVLYALKSRMPHSELERIAEKHGSMPALLIDEINQAAMETIGDLMIDGDDVAEEYSGYLEALKKA</sequence>
<feature type="compositionally biased region" description="Basic and acidic residues" evidence="1">
    <location>
        <begin position="398"/>
        <end position="427"/>
    </location>
</feature>
<evidence type="ECO:0008006" key="6">
    <source>
        <dbReference type="Google" id="ProtNLM"/>
    </source>
</evidence>
<dbReference type="Proteomes" id="UP000680638">
    <property type="component" value="Unassembled WGS sequence"/>
</dbReference>
<dbReference type="Pfam" id="PF15615">
    <property type="entry name" value="TerB_C"/>
    <property type="match status" value="1"/>
</dbReference>
<accession>A0ABQ4LRE0</accession>
<dbReference type="InterPro" id="IPR025266">
    <property type="entry name" value="TerB_N"/>
</dbReference>
<keyword evidence="5" id="KW-1185">Reference proteome</keyword>
<dbReference type="RefSeq" id="WP_212947568.1">
    <property type="nucleotide sequence ID" value="NZ_BORW01000002.1"/>
</dbReference>
<dbReference type="InterPro" id="IPR028932">
    <property type="entry name" value="TerB-C"/>
</dbReference>
<evidence type="ECO:0000256" key="1">
    <source>
        <dbReference type="SAM" id="MobiDB-lite"/>
    </source>
</evidence>
<comment type="caution">
    <text evidence="4">The sequence shown here is derived from an EMBL/GenBank/DDBJ whole genome shotgun (WGS) entry which is preliminary data.</text>
</comment>
<organism evidence="4 5">
    <name type="scientific">Paenibacillus cookii</name>
    <dbReference type="NCBI Taxonomy" id="157839"/>
    <lineage>
        <taxon>Bacteria</taxon>
        <taxon>Bacillati</taxon>
        <taxon>Bacillota</taxon>
        <taxon>Bacilli</taxon>
        <taxon>Bacillales</taxon>
        <taxon>Paenibacillaceae</taxon>
        <taxon>Paenibacillus</taxon>
    </lineage>
</organism>
<feature type="domain" description="TerB-C" evidence="3">
    <location>
        <begin position="348"/>
        <end position="518"/>
    </location>
</feature>
<feature type="region of interest" description="Disordered" evidence="1">
    <location>
        <begin position="381"/>
        <end position="429"/>
    </location>
</feature>
<feature type="compositionally biased region" description="Basic and acidic residues" evidence="1">
    <location>
        <begin position="30"/>
        <end position="39"/>
    </location>
</feature>
<dbReference type="EMBL" id="BORW01000002">
    <property type="protein sequence ID" value="GIO65830.1"/>
    <property type="molecule type" value="Genomic_DNA"/>
</dbReference>
<proteinExistence type="predicted"/>
<feature type="domain" description="TerB N-terminal" evidence="2">
    <location>
        <begin position="50"/>
        <end position="248"/>
    </location>
</feature>
<evidence type="ECO:0000259" key="3">
    <source>
        <dbReference type="Pfam" id="PF15615"/>
    </source>
</evidence>
<evidence type="ECO:0000313" key="5">
    <source>
        <dbReference type="Proteomes" id="UP000680638"/>
    </source>
</evidence>
<name>A0ABQ4LRE0_9BACL</name>
<dbReference type="Pfam" id="PF13208">
    <property type="entry name" value="TerB_N"/>
    <property type="match status" value="1"/>
</dbReference>
<reference evidence="4 5" key="1">
    <citation type="submission" date="2021-03" db="EMBL/GenBank/DDBJ databases">
        <title>Antimicrobial resistance genes in bacteria isolated from Japanese honey, and their potential for conferring macrolide and lincosamide resistance in the American foulbrood pathogen Paenibacillus larvae.</title>
        <authorList>
            <person name="Okamoto M."/>
            <person name="Kumagai M."/>
            <person name="Kanamori H."/>
            <person name="Takamatsu D."/>
        </authorList>
    </citation>
    <scope>NUCLEOTIDE SEQUENCE [LARGE SCALE GENOMIC DNA]</scope>
    <source>
        <strain evidence="4 5">J21TS3</strain>
    </source>
</reference>
<evidence type="ECO:0000259" key="2">
    <source>
        <dbReference type="Pfam" id="PF13208"/>
    </source>
</evidence>
<gene>
    <name evidence="4" type="ORF">J21TS3_06510</name>
</gene>
<evidence type="ECO:0000313" key="4">
    <source>
        <dbReference type="EMBL" id="GIO65830.1"/>
    </source>
</evidence>